<evidence type="ECO:0000256" key="12">
    <source>
        <dbReference type="RuleBase" id="RU361172"/>
    </source>
</evidence>
<keyword evidence="6 12" id="KW-0658">Purine biosynthesis</keyword>
<dbReference type="GO" id="GO:0006189">
    <property type="term" value="P:'de novo' IMP biosynthetic process"/>
    <property type="evidence" value="ECO:0007669"/>
    <property type="project" value="UniProtKB-UniPathway"/>
</dbReference>
<gene>
    <name evidence="14" type="ORF">A2161_18595</name>
</gene>
<comment type="caution">
    <text evidence="14">The sequence shown here is derived from an EMBL/GenBank/DDBJ whole genome shotgun (WGS) entry which is preliminary data.</text>
</comment>
<proteinExistence type="inferred from homology"/>
<evidence type="ECO:0000256" key="1">
    <source>
        <dbReference type="ARBA" id="ARBA00004706"/>
    </source>
</evidence>
<dbReference type="NCBIfam" id="TIGR00928">
    <property type="entry name" value="purB"/>
    <property type="match status" value="1"/>
</dbReference>
<keyword evidence="7 12" id="KW-0456">Lyase</keyword>
<dbReference type="Gene3D" id="1.20.200.10">
    <property type="entry name" value="Fumarase/aspartase (Central domain)"/>
    <property type="match status" value="1"/>
</dbReference>
<evidence type="ECO:0000256" key="5">
    <source>
        <dbReference type="ARBA" id="ARBA00017058"/>
    </source>
</evidence>
<dbReference type="FunFam" id="1.10.40.30:FF:000007">
    <property type="entry name" value="Adenylosuccinate lyase"/>
    <property type="match status" value="1"/>
</dbReference>
<dbReference type="Pfam" id="PF00206">
    <property type="entry name" value="Lyase_1"/>
    <property type="match status" value="1"/>
</dbReference>
<dbReference type="InterPro" id="IPR019468">
    <property type="entry name" value="AdenyloSucc_lyase_C"/>
</dbReference>
<evidence type="ECO:0000256" key="4">
    <source>
        <dbReference type="ARBA" id="ARBA00012339"/>
    </source>
</evidence>
<dbReference type="PANTHER" id="PTHR43172">
    <property type="entry name" value="ADENYLOSUCCINATE LYASE"/>
    <property type="match status" value="1"/>
</dbReference>
<dbReference type="FunFam" id="1.20.200.10:FF:000008">
    <property type="entry name" value="Adenylosuccinate lyase"/>
    <property type="match status" value="1"/>
</dbReference>
<evidence type="ECO:0000256" key="2">
    <source>
        <dbReference type="ARBA" id="ARBA00004734"/>
    </source>
</evidence>
<evidence type="ECO:0000256" key="9">
    <source>
        <dbReference type="ARBA" id="ARBA00030717"/>
    </source>
</evidence>
<dbReference type="InterPro" id="IPR008948">
    <property type="entry name" value="L-Aspartase-like"/>
</dbReference>
<dbReference type="PRINTS" id="PR00145">
    <property type="entry name" value="ARGSUCLYASE"/>
</dbReference>
<dbReference type="Proteomes" id="UP000179266">
    <property type="component" value="Unassembled WGS sequence"/>
</dbReference>
<dbReference type="UniPathway" id="UPA00075">
    <property type="reaction ID" value="UER00336"/>
</dbReference>
<dbReference type="SUPFAM" id="SSF48557">
    <property type="entry name" value="L-aspartase-like"/>
    <property type="match status" value="1"/>
</dbReference>
<dbReference type="InterPro" id="IPR024083">
    <property type="entry name" value="Fumarase/histidase_N"/>
</dbReference>
<dbReference type="PRINTS" id="PR00149">
    <property type="entry name" value="FUMRATELYASE"/>
</dbReference>
<dbReference type="Pfam" id="PF10397">
    <property type="entry name" value="ADSL_C"/>
    <property type="match status" value="1"/>
</dbReference>
<name>A0A1F7S238_9BACT</name>
<dbReference type="PANTHER" id="PTHR43172:SF1">
    <property type="entry name" value="ADENYLOSUCCINATE LYASE"/>
    <property type="match status" value="1"/>
</dbReference>
<dbReference type="FunFam" id="1.10.275.10:FF:000006">
    <property type="entry name" value="Adenylosuccinate lyase"/>
    <property type="match status" value="1"/>
</dbReference>
<comment type="catalytic activity">
    <reaction evidence="10">
        <text>N(6)-(1,2-dicarboxyethyl)-AMP = fumarate + AMP</text>
        <dbReference type="Rhea" id="RHEA:16853"/>
        <dbReference type="ChEBI" id="CHEBI:29806"/>
        <dbReference type="ChEBI" id="CHEBI:57567"/>
        <dbReference type="ChEBI" id="CHEBI:456215"/>
        <dbReference type="EC" id="4.3.2.2"/>
    </reaction>
    <physiologicalReaction direction="left-to-right" evidence="10">
        <dbReference type="Rhea" id="RHEA:16854"/>
    </physiologicalReaction>
</comment>
<comment type="catalytic activity">
    <reaction evidence="8">
        <text>(2S)-2-[5-amino-1-(5-phospho-beta-D-ribosyl)imidazole-4-carboxamido]succinate = 5-amino-1-(5-phospho-beta-D-ribosyl)imidazole-4-carboxamide + fumarate</text>
        <dbReference type="Rhea" id="RHEA:23920"/>
        <dbReference type="ChEBI" id="CHEBI:29806"/>
        <dbReference type="ChEBI" id="CHEBI:58443"/>
        <dbReference type="ChEBI" id="CHEBI:58475"/>
        <dbReference type="EC" id="4.3.2.2"/>
    </reaction>
    <physiologicalReaction direction="left-to-right" evidence="8">
        <dbReference type="Rhea" id="RHEA:23921"/>
    </physiologicalReaction>
</comment>
<evidence type="ECO:0000256" key="11">
    <source>
        <dbReference type="NCBIfam" id="TIGR00928"/>
    </source>
</evidence>
<dbReference type="UniPathway" id="UPA00074">
    <property type="reaction ID" value="UER00132"/>
</dbReference>
<organism evidence="14 15">
    <name type="scientific">Candidatus Schekmanbacteria bacterium RBG_13_48_7</name>
    <dbReference type="NCBI Taxonomy" id="1817878"/>
    <lineage>
        <taxon>Bacteria</taxon>
        <taxon>Candidatus Schekmaniibacteriota</taxon>
    </lineage>
</organism>
<comment type="similarity">
    <text evidence="3 12">Belongs to the lyase 1 family. Adenylosuccinate lyase subfamily.</text>
</comment>
<dbReference type="Gene3D" id="1.10.275.10">
    <property type="entry name" value="Fumarase/aspartase (N-terminal domain)"/>
    <property type="match status" value="1"/>
</dbReference>
<protein>
    <recommendedName>
        <fullName evidence="5 11">Adenylosuccinate lyase</fullName>
        <shortName evidence="12">ASL</shortName>
        <ecNumber evidence="4 11">4.3.2.2</ecNumber>
    </recommendedName>
    <alternativeName>
        <fullName evidence="9 12">Adenylosuccinase</fullName>
    </alternativeName>
</protein>
<evidence type="ECO:0000259" key="13">
    <source>
        <dbReference type="SMART" id="SM00998"/>
    </source>
</evidence>
<feature type="domain" description="Adenylosuccinate lyase C-terminal" evidence="13">
    <location>
        <begin position="349"/>
        <end position="429"/>
    </location>
</feature>
<dbReference type="InterPro" id="IPR020557">
    <property type="entry name" value="Fumarate_lyase_CS"/>
</dbReference>
<dbReference type="InterPro" id="IPR022761">
    <property type="entry name" value="Fumarate_lyase_N"/>
</dbReference>
<evidence type="ECO:0000256" key="3">
    <source>
        <dbReference type="ARBA" id="ARBA00008273"/>
    </source>
</evidence>
<dbReference type="Gene3D" id="1.10.40.30">
    <property type="entry name" value="Fumarase/aspartase (C-terminal domain)"/>
    <property type="match status" value="1"/>
</dbReference>
<dbReference type="InterPro" id="IPR004769">
    <property type="entry name" value="Pur_lyase"/>
</dbReference>
<sequence>MIKRYSRPEISSIWSEENKFRIWLQVELFACEALAAAGKIPTEALERIKERADFDFKRIQEIEEITHHDVIAFLSALTEKVGPDARFIHMGLTSSDILDTTNALRLKQAGEILIKDIEELLEIIKSQAIQFKNTPMIGRSHGIHAEPITFGLKLVLWYEEMVRNRDRMNNALEQISYGKISGAVGTYANIDPRIEAYVCEKLDLKPAPISTQIIQRDRYAEYMCTIAIIGASLEKFAFEIRHLSRTEVGELEELFSKGQKGSSAMPHKRNPIISERICGMARLLRGNALAALENVALWHERDISHSSVERVILEDSTVLLDYMLFKMSDLIKNIIVYPERMLKNLDMTNGLIFSQQLLLKLVGKGITREEAYKIVQQIAFDAGNQNVSFRDLVIKNNEVQKYLSEEESMNSFDFQYHLKFVDVIFERIFGKEP</sequence>
<dbReference type="AlphaFoldDB" id="A0A1F7S238"/>
<dbReference type="GO" id="GO:0070626">
    <property type="term" value="F:(S)-2-(5-amino-1-(5-phospho-D-ribosyl)imidazole-4-carboxamido) succinate lyase (fumarate-forming) activity"/>
    <property type="evidence" value="ECO:0007669"/>
    <property type="project" value="TreeGrafter"/>
</dbReference>
<dbReference type="InterPro" id="IPR000362">
    <property type="entry name" value="Fumarate_lyase_fam"/>
</dbReference>
<reference evidence="14 15" key="1">
    <citation type="journal article" date="2016" name="Nat. Commun.">
        <title>Thousands of microbial genomes shed light on interconnected biogeochemical processes in an aquifer system.</title>
        <authorList>
            <person name="Anantharaman K."/>
            <person name="Brown C.T."/>
            <person name="Hug L.A."/>
            <person name="Sharon I."/>
            <person name="Castelle C.J."/>
            <person name="Probst A.J."/>
            <person name="Thomas B.C."/>
            <person name="Singh A."/>
            <person name="Wilkins M.J."/>
            <person name="Karaoz U."/>
            <person name="Brodie E.L."/>
            <person name="Williams K.H."/>
            <person name="Hubbard S.S."/>
            <person name="Banfield J.F."/>
        </authorList>
    </citation>
    <scope>NUCLEOTIDE SEQUENCE [LARGE SCALE GENOMIC DNA]</scope>
</reference>
<evidence type="ECO:0000256" key="6">
    <source>
        <dbReference type="ARBA" id="ARBA00022755"/>
    </source>
</evidence>
<evidence type="ECO:0000256" key="10">
    <source>
        <dbReference type="ARBA" id="ARBA00049115"/>
    </source>
</evidence>
<dbReference type="EC" id="4.3.2.2" evidence="4 11"/>
<evidence type="ECO:0000313" key="15">
    <source>
        <dbReference type="Proteomes" id="UP000179266"/>
    </source>
</evidence>
<comment type="pathway">
    <text evidence="1 12">Purine metabolism; IMP biosynthesis via de novo pathway; 5-amino-1-(5-phospho-D-ribosyl)imidazole-4-carboxamide from 5-amino-1-(5-phospho-D-ribosyl)imidazole-4-carboxylate: step 2/2.</text>
</comment>
<dbReference type="GO" id="GO:0004018">
    <property type="term" value="F:N6-(1,2-dicarboxyethyl)AMP AMP-lyase (fumarate-forming) activity"/>
    <property type="evidence" value="ECO:0007669"/>
    <property type="project" value="UniProtKB-UniRule"/>
</dbReference>
<evidence type="ECO:0000256" key="8">
    <source>
        <dbReference type="ARBA" id="ARBA00024477"/>
    </source>
</evidence>
<dbReference type="PROSITE" id="PS00163">
    <property type="entry name" value="FUMARATE_LYASES"/>
    <property type="match status" value="1"/>
</dbReference>
<comment type="pathway">
    <text evidence="2 12">Purine metabolism; AMP biosynthesis via de novo pathway; AMP from IMP: step 2/2.</text>
</comment>
<dbReference type="SMART" id="SM00998">
    <property type="entry name" value="ADSL_C"/>
    <property type="match status" value="1"/>
</dbReference>
<accession>A0A1F7S238</accession>
<dbReference type="CDD" id="cd01360">
    <property type="entry name" value="Adenylsuccinate_lyase_1"/>
    <property type="match status" value="1"/>
</dbReference>
<dbReference type="GO" id="GO:0005829">
    <property type="term" value="C:cytosol"/>
    <property type="evidence" value="ECO:0007669"/>
    <property type="project" value="TreeGrafter"/>
</dbReference>
<dbReference type="EMBL" id="MGDD01000054">
    <property type="protein sequence ID" value="OGL47866.1"/>
    <property type="molecule type" value="Genomic_DNA"/>
</dbReference>
<dbReference type="GO" id="GO:0044208">
    <property type="term" value="P:'de novo' AMP biosynthetic process"/>
    <property type="evidence" value="ECO:0007669"/>
    <property type="project" value="UniProtKB-UniPathway"/>
</dbReference>
<evidence type="ECO:0000256" key="7">
    <source>
        <dbReference type="ARBA" id="ARBA00023239"/>
    </source>
</evidence>
<evidence type="ECO:0000313" key="14">
    <source>
        <dbReference type="EMBL" id="OGL47866.1"/>
    </source>
</evidence>